<proteinExistence type="predicted"/>
<sequence>MLALTAIWIAMAAVDAAAEMPNLPFHAIAAKDTLNPPEEVSDDARHCLMGLVWPPTAFEVSCEPALPGNGDAVAVFPSPLPSGDPRNDRVSMECYFALDEDGTPITAPAVVVVHESGSKMAVGRVFARGFQTCGVHAFLIHLPYYGNRRSAEQRPDRKKLIDAIPQAVADVRRARDAVAAMPYVQDARVSLQGTSLGGFVSATSACLDSGAEGCGYDNVFLLLAGGNLMQVIQSGRKDAAKFRQQLQQSGLSLDQIAEIVNRVEPLRLAHRLNPKHTWLYSADYDQVVPIQNAIDLAHTARLDPSHHVRMLGNHYSGFVYIPFVIPKMAKVIHEN</sequence>
<evidence type="ECO:0000256" key="1">
    <source>
        <dbReference type="ARBA" id="ARBA00022801"/>
    </source>
</evidence>
<protein>
    <recommendedName>
        <fullName evidence="4">Alpha/beta hydrolase family protein</fullName>
    </recommendedName>
</protein>
<keyword evidence="3" id="KW-1185">Reference proteome</keyword>
<gene>
    <name evidence="2" type="ORF">Rcae01_00113</name>
</gene>
<organism evidence="2 3">
    <name type="scientific">Novipirellula caenicola</name>
    <dbReference type="NCBI Taxonomy" id="1536901"/>
    <lineage>
        <taxon>Bacteria</taxon>
        <taxon>Pseudomonadati</taxon>
        <taxon>Planctomycetota</taxon>
        <taxon>Planctomycetia</taxon>
        <taxon>Pirellulales</taxon>
        <taxon>Pirellulaceae</taxon>
        <taxon>Novipirellula</taxon>
    </lineage>
</organism>
<evidence type="ECO:0008006" key="4">
    <source>
        <dbReference type="Google" id="ProtNLM"/>
    </source>
</evidence>
<accession>A0ABP9VHI2</accession>
<reference evidence="2 3" key="1">
    <citation type="submission" date="2024-02" db="EMBL/GenBank/DDBJ databases">
        <title>Rhodopirellula caenicola NBRC 110016.</title>
        <authorList>
            <person name="Ichikawa N."/>
            <person name="Katano-Makiyama Y."/>
            <person name="Hidaka K."/>
        </authorList>
    </citation>
    <scope>NUCLEOTIDE SEQUENCE [LARGE SCALE GENOMIC DNA]</scope>
    <source>
        <strain evidence="2 3">NBRC 110016</strain>
    </source>
</reference>
<dbReference type="EMBL" id="BAABRO010000001">
    <property type="protein sequence ID" value="GAA5504674.1"/>
    <property type="molecule type" value="Genomic_DNA"/>
</dbReference>
<dbReference type="InterPro" id="IPR002471">
    <property type="entry name" value="Pept_S9_AS"/>
</dbReference>
<evidence type="ECO:0000313" key="3">
    <source>
        <dbReference type="Proteomes" id="UP001416858"/>
    </source>
</evidence>
<evidence type="ECO:0000313" key="2">
    <source>
        <dbReference type="EMBL" id="GAA5504674.1"/>
    </source>
</evidence>
<comment type="caution">
    <text evidence="2">The sequence shown here is derived from an EMBL/GenBank/DDBJ whole genome shotgun (WGS) entry which is preliminary data.</text>
</comment>
<dbReference type="RefSeq" id="WP_345681728.1">
    <property type="nucleotide sequence ID" value="NZ_BAABRO010000001.1"/>
</dbReference>
<keyword evidence="1" id="KW-0378">Hydrolase</keyword>
<dbReference type="Gene3D" id="3.40.50.1820">
    <property type="entry name" value="alpha/beta hydrolase"/>
    <property type="match status" value="1"/>
</dbReference>
<dbReference type="PROSITE" id="PS00708">
    <property type="entry name" value="PRO_ENDOPEP_SER"/>
    <property type="match status" value="1"/>
</dbReference>
<dbReference type="SUPFAM" id="SSF53474">
    <property type="entry name" value="alpha/beta-Hydrolases"/>
    <property type="match status" value="1"/>
</dbReference>
<dbReference type="Proteomes" id="UP001416858">
    <property type="component" value="Unassembled WGS sequence"/>
</dbReference>
<name>A0ABP9VHI2_9BACT</name>
<dbReference type="InterPro" id="IPR029058">
    <property type="entry name" value="AB_hydrolase_fold"/>
</dbReference>